<keyword evidence="1" id="KW-0732">Signal</keyword>
<dbReference type="EMBL" id="CP031264">
    <property type="protein sequence ID" value="AXI80897.1"/>
    <property type="molecule type" value="Genomic_DNA"/>
</dbReference>
<feature type="signal peptide" evidence="1">
    <location>
        <begin position="1"/>
        <end position="31"/>
    </location>
</feature>
<evidence type="ECO:0000256" key="1">
    <source>
        <dbReference type="SAM" id="SignalP"/>
    </source>
</evidence>
<organism evidence="2 3">
    <name type="scientific">Peterkaempfera bronchialis</name>
    <dbReference type="NCBI Taxonomy" id="2126346"/>
    <lineage>
        <taxon>Bacteria</taxon>
        <taxon>Bacillati</taxon>
        <taxon>Actinomycetota</taxon>
        <taxon>Actinomycetes</taxon>
        <taxon>Kitasatosporales</taxon>
        <taxon>Streptomycetaceae</taxon>
        <taxon>Peterkaempfera</taxon>
    </lineage>
</organism>
<dbReference type="AlphaFoldDB" id="A0A345T4J2"/>
<accession>A0A345T4J2</accession>
<evidence type="ECO:0000313" key="2">
    <source>
        <dbReference type="EMBL" id="AXI80897.1"/>
    </source>
</evidence>
<protein>
    <submittedName>
        <fullName evidence="2">Uncharacterized protein</fullName>
    </submittedName>
</protein>
<keyword evidence="3" id="KW-1185">Reference proteome</keyword>
<reference evidence="3" key="1">
    <citation type="submission" date="2018-07" db="EMBL/GenBank/DDBJ databases">
        <title>Streptacidiphilus bronchialis DSM 106435 chromosome.</title>
        <authorList>
            <person name="Batra D."/>
            <person name="Gulvik C.A."/>
        </authorList>
    </citation>
    <scope>NUCLEOTIDE SEQUENCE [LARGE SCALE GENOMIC DNA]</scope>
    <source>
        <strain evidence="3">DSM 106435</strain>
    </source>
</reference>
<proteinExistence type="predicted"/>
<sequence length="112" mass="10925">MHRFPLSAILCTACAVSMAWTAPGYSGPAWATTVVGAGNGAFDNACTTVSAPAAQTQTDAGGGLIGTAVSLPGGAPTNQCGNLGIGDTPDGRTDGPVGQTLHGLIQAVKGEK</sequence>
<evidence type="ECO:0000313" key="3">
    <source>
        <dbReference type="Proteomes" id="UP000249340"/>
    </source>
</evidence>
<dbReference type="KEGG" id="stri:C7M71_029475"/>
<dbReference type="RefSeq" id="WP_111490692.1">
    <property type="nucleotide sequence ID" value="NZ_CP031264.1"/>
</dbReference>
<feature type="chain" id="PRO_5016914003" evidence="1">
    <location>
        <begin position="32"/>
        <end position="112"/>
    </location>
</feature>
<gene>
    <name evidence="2" type="ORF">C7M71_029475</name>
</gene>
<name>A0A345T4J2_9ACTN</name>
<dbReference type="Proteomes" id="UP000249340">
    <property type="component" value="Chromosome"/>
</dbReference>